<evidence type="ECO:0000259" key="1">
    <source>
        <dbReference type="Pfam" id="PF23343"/>
    </source>
</evidence>
<protein>
    <submittedName>
        <fullName evidence="2">Inovirus Gp2 family protein</fullName>
    </submittedName>
</protein>
<evidence type="ECO:0000313" key="3">
    <source>
        <dbReference type="Proteomes" id="UP000468420"/>
    </source>
</evidence>
<dbReference type="Proteomes" id="UP000468420">
    <property type="component" value="Unassembled WGS sequence"/>
</dbReference>
<organism evidence="2 3">
    <name type="scientific">Citrobacter pasteurii</name>
    <dbReference type="NCBI Taxonomy" id="1563222"/>
    <lineage>
        <taxon>Bacteria</taxon>
        <taxon>Pseudomonadati</taxon>
        <taxon>Pseudomonadota</taxon>
        <taxon>Gammaproteobacteria</taxon>
        <taxon>Enterobacterales</taxon>
        <taxon>Enterobacteriaceae</taxon>
        <taxon>Citrobacter</taxon>
    </lineage>
</organism>
<proteinExistence type="predicted"/>
<dbReference type="Pfam" id="PF23343">
    <property type="entry name" value="REP_ORF2-G2P"/>
    <property type="match status" value="1"/>
</dbReference>
<gene>
    <name evidence="2" type="ORF">DXF85_24330</name>
</gene>
<accession>A0A6N6JX30</accession>
<dbReference type="RefSeq" id="WP_149692536.1">
    <property type="nucleotide sequence ID" value="NZ_QRDC01000041.1"/>
</dbReference>
<name>A0A6N6JX30_9ENTR</name>
<feature type="domain" description="Replication-associated protein ORF2/G2P" evidence="1">
    <location>
        <begin position="42"/>
        <end position="164"/>
    </location>
</feature>
<evidence type="ECO:0000313" key="2">
    <source>
        <dbReference type="EMBL" id="KAA1272073.1"/>
    </source>
</evidence>
<dbReference type="EMBL" id="QRDC01000041">
    <property type="protein sequence ID" value="KAA1272073.1"/>
    <property type="molecule type" value="Genomic_DNA"/>
</dbReference>
<sequence length="191" mass="22702">MNHNINRNHVPDNSLQDNLFDHQNQLFSCHSKLLMLRVDFAYRKDSESFNHADMNQLVADMVWLTEQRTTISGLVGYAWVLEYGEDHRYHIHAAFYIDGQCHRKVWCFWEAIRELWEEITDGEGYAHRCEPKAHYRVRGERVTSYDDVKGRKGMQYILSYLSKQDQKDEKVTYQLSYVPATSRRGRPRVGR</sequence>
<dbReference type="AlphaFoldDB" id="A0A6N6JX30"/>
<comment type="caution">
    <text evidence="2">The sequence shown here is derived from an EMBL/GenBank/DDBJ whole genome shotgun (WGS) entry which is preliminary data.</text>
</comment>
<reference evidence="2 3" key="1">
    <citation type="submission" date="2018-08" db="EMBL/GenBank/DDBJ databases">
        <title>Complete genomic analysis of a Citrobacter pasteurii isolated from cockles (Cerastoderma edule) containing a new chromosomic qnrB allele.</title>
        <authorList>
            <person name="Rodrigues A."/>
            <person name="Baptista T."/>
            <person name="Quesada A."/>
            <person name="Campos M.J."/>
        </authorList>
    </citation>
    <scope>NUCLEOTIDE SEQUENCE [LARGE SCALE GENOMIC DNA]</scope>
    <source>
        <strain evidence="2 3">BA18</strain>
    </source>
</reference>
<dbReference type="InterPro" id="IPR056906">
    <property type="entry name" value="ORF2/G2P_dom"/>
</dbReference>